<accession>A0A6C0IUR4</accession>
<name>A0A6C0IUR4_9ZZZZ</name>
<proteinExistence type="predicted"/>
<evidence type="ECO:0000313" key="1">
    <source>
        <dbReference type="EMBL" id="QHT97021.1"/>
    </source>
</evidence>
<reference evidence="1" key="1">
    <citation type="journal article" date="2020" name="Nature">
        <title>Giant virus diversity and host interactions through global metagenomics.</title>
        <authorList>
            <person name="Schulz F."/>
            <person name="Roux S."/>
            <person name="Paez-Espino D."/>
            <person name="Jungbluth S."/>
            <person name="Walsh D.A."/>
            <person name="Denef V.J."/>
            <person name="McMahon K.D."/>
            <person name="Konstantinidis K.T."/>
            <person name="Eloe-Fadrosh E.A."/>
            <person name="Kyrpides N.C."/>
            <person name="Woyke T."/>
        </authorList>
    </citation>
    <scope>NUCLEOTIDE SEQUENCE</scope>
    <source>
        <strain evidence="1">GVMAG-M-3300024510-1</strain>
    </source>
</reference>
<dbReference type="EMBL" id="MN740271">
    <property type="protein sequence ID" value="QHT97021.1"/>
    <property type="molecule type" value="Genomic_DNA"/>
</dbReference>
<dbReference type="AlphaFoldDB" id="A0A6C0IUR4"/>
<protein>
    <submittedName>
        <fullName evidence="1">Uncharacterized protein</fullName>
    </submittedName>
</protein>
<sequence length="168" mass="18766">MICGVLNIQIIDAFYGTSKHGCPMYDAIAIGTEDGNSVLFVAEFNIHNPYSKLYLEGGDNDTLNGSLLLSYAEKDSPTKKQIMSLLPIDTSLIKLVLAEKGTVLQGSAVLEYTSNFTQTENMIPITYSIIYKNNRAYVHYVRFAISTLQLQQMQRVITNLEKARLCDL</sequence>
<organism evidence="1">
    <name type="scientific">viral metagenome</name>
    <dbReference type="NCBI Taxonomy" id="1070528"/>
    <lineage>
        <taxon>unclassified sequences</taxon>
        <taxon>metagenomes</taxon>
        <taxon>organismal metagenomes</taxon>
    </lineage>
</organism>